<gene>
    <name evidence="2" type="ORF">A9404_05660</name>
</gene>
<accession>A0A191ZGC6</accession>
<dbReference type="AlphaFoldDB" id="A0A191ZGC6"/>
<feature type="transmembrane region" description="Helical" evidence="1">
    <location>
        <begin position="6"/>
        <end position="22"/>
    </location>
</feature>
<reference evidence="2 3" key="1">
    <citation type="submission" date="2016-06" db="EMBL/GenBank/DDBJ databases">
        <title>Insight into the functional genes involving in sulfur oxidation in Pearl River water.</title>
        <authorList>
            <person name="Luo J."/>
            <person name="Tan X."/>
            <person name="Lin W."/>
        </authorList>
    </citation>
    <scope>NUCLEOTIDE SEQUENCE [LARGE SCALE GENOMIC DNA]</scope>
    <source>
        <strain evidence="2 3">LS2</strain>
    </source>
</reference>
<dbReference type="OrthoDB" id="5959530at2"/>
<sequence>MTVNDVVILVLVAGVAWFWWHQDRFHRRALALAKQACDRASVQLLDDSVGLRRLRLARGGQFGVQIVRVFGFEFSQTGANRYAGTVAFSGQRLQSVDLDLSRPLLAG</sequence>
<dbReference type="Pfam" id="PF11743">
    <property type="entry name" value="DUF3301"/>
    <property type="match status" value="1"/>
</dbReference>
<evidence type="ECO:0000256" key="1">
    <source>
        <dbReference type="SAM" id="Phobius"/>
    </source>
</evidence>
<name>A0A191ZGC6_9GAMM</name>
<dbReference type="Proteomes" id="UP000078596">
    <property type="component" value="Chromosome"/>
</dbReference>
<evidence type="ECO:0000313" key="2">
    <source>
        <dbReference type="EMBL" id="ANJ66934.1"/>
    </source>
</evidence>
<evidence type="ECO:0008006" key="4">
    <source>
        <dbReference type="Google" id="ProtNLM"/>
    </source>
</evidence>
<dbReference type="STRING" id="1860122.A9404_05660"/>
<keyword evidence="1" id="KW-0472">Membrane</keyword>
<dbReference type="EMBL" id="CP016027">
    <property type="protein sequence ID" value="ANJ66934.1"/>
    <property type="molecule type" value="Genomic_DNA"/>
</dbReference>
<proteinExistence type="predicted"/>
<organism evidence="2 3">
    <name type="scientific">Halothiobacillus diazotrophicus</name>
    <dbReference type="NCBI Taxonomy" id="1860122"/>
    <lineage>
        <taxon>Bacteria</taxon>
        <taxon>Pseudomonadati</taxon>
        <taxon>Pseudomonadota</taxon>
        <taxon>Gammaproteobacteria</taxon>
        <taxon>Chromatiales</taxon>
        <taxon>Halothiobacillaceae</taxon>
        <taxon>Halothiobacillus</taxon>
    </lineage>
</organism>
<protein>
    <recommendedName>
        <fullName evidence="4">DUF3301 domain-containing protein</fullName>
    </recommendedName>
</protein>
<dbReference type="InterPro" id="IPR021732">
    <property type="entry name" value="DUF3301"/>
</dbReference>
<keyword evidence="1" id="KW-0812">Transmembrane</keyword>
<keyword evidence="3" id="KW-1185">Reference proteome</keyword>
<dbReference type="KEGG" id="haz:A9404_05660"/>
<keyword evidence="1" id="KW-1133">Transmembrane helix</keyword>
<evidence type="ECO:0000313" key="3">
    <source>
        <dbReference type="Proteomes" id="UP000078596"/>
    </source>
</evidence>